<proteinExistence type="predicted"/>
<protein>
    <submittedName>
        <fullName evidence="1">Uncharacterized protein</fullName>
    </submittedName>
</protein>
<evidence type="ECO:0000313" key="2">
    <source>
        <dbReference type="Proteomes" id="UP001186974"/>
    </source>
</evidence>
<reference evidence="1" key="1">
    <citation type="submission" date="2024-09" db="EMBL/GenBank/DDBJ databases">
        <title>Black Yeasts Isolated from many extreme environments.</title>
        <authorList>
            <person name="Coleine C."/>
            <person name="Stajich J.E."/>
            <person name="Selbmann L."/>
        </authorList>
    </citation>
    <scope>NUCLEOTIDE SEQUENCE</scope>
    <source>
        <strain evidence="1">CCFEE 5737</strain>
    </source>
</reference>
<keyword evidence="2" id="KW-1185">Reference proteome</keyword>
<accession>A0ACC3CZH3</accession>
<name>A0ACC3CZH3_9PEZI</name>
<dbReference type="Proteomes" id="UP001186974">
    <property type="component" value="Unassembled WGS sequence"/>
</dbReference>
<dbReference type="EMBL" id="JAWDJW010009392">
    <property type="protein sequence ID" value="KAK3059459.1"/>
    <property type="molecule type" value="Genomic_DNA"/>
</dbReference>
<organism evidence="1 2">
    <name type="scientific">Coniosporium uncinatum</name>
    <dbReference type="NCBI Taxonomy" id="93489"/>
    <lineage>
        <taxon>Eukaryota</taxon>
        <taxon>Fungi</taxon>
        <taxon>Dikarya</taxon>
        <taxon>Ascomycota</taxon>
        <taxon>Pezizomycotina</taxon>
        <taxon>Dothideomycetes</taxon>
        <taxon>Dothideomycetes incertae sedis</taxon>
        <taxon>Coniosporium</taxon>
    </lineage>
</organism>
<sequence>MSSSSQPLIAIIAGVGPGTGAAVARKFSAAYPVVLMARNPDNYEDLVKEINGNGGKALGISTDVASSDSVKAAMEKVKGEFGEGVGCAAAIFNASGKFVRKPFLELTEDEFMAGYDVSGKGAFLFSRATLPLLLNSVDASKYPPSLIFTGATASFKGGAMMSSFSTGKFALRSLSQSLGREFGPKGVHVAHAVIDGVIDIPRTKEWMQGAGPDAKIRADAIAEAYWNLHVQHRSAFTNEIDIRPYVEKW</sequence>
<evidence type="ECO:0000313" key="1">
    <source>
        <dbReference type="EMBL" id="KAK3059459.1"/>
    </source>
</evidence>
<comment type="caution">
    <text evidence="1">The sequence shown here is derived from an EMBL/GenBank/DDBJ whole genome shotgun (WGS) entry which is preliminary data.</text>
</comment>
<gene>
    <name evidence="1" type="ORF">LTS18_010824</name>
</gene>